<gene>
    <name evidence="1" type="ORF">ED312_05450</name>
</gene>
<dbReference type="AlphaFoldDB" id="A0A3N0ES60"/>
<keyword evidence="2" id="KW-1185">Reference proteome</keyword>
<dbReference type="Proteomes" id="UP000267469">
    <property type="component" value="Unassembled WGS sequence"/>
</dbReference>
<dbReference type="EMBL" id="RJTM01000029">
    <property type="protein sequence ID" value="RNL90622.1"/>
    <property type="molecule type" value="Genomic_DNA"/>
</dbReference>
<accession>A0A3N0ES60</accession>
<reference evidence="1 2" key="1">
    <citation type="submission" date="2018-10" db="EMBL/GenBank/DDBJ databases">
        <title>Sinomicrobium pectinilyticum sp. nov., a pectinase-producing bacterium isolated from alkaline and saline soil, and emended description of the genus Sinomicrobium.</title>
        <authorList>
            <person name="Cheng B."/>
            <person name="Li C."/>
            <person name="Lai Q."/>
            <person name="Du M."/>
            <person name="Shao Z."/>
            <person name="Xu P."/>
            <person name="Yang C."/>
        </authorList>
    </citation>
    <scope>NUCLEOTIDE SEQUENCE [LARGE SCALE GENOMIC DNA]</scope>
    <source>
        <strain evidence="1 2">5DNS001</strain>
    </source>
</reference>
<organism evidence="1 2">
    <name type="scientific">Sinomicrobium pectinilyticum</name>
    <dbReference type="NCBI Taxonomy" id="1084421"/>
    <lineage>
        <taxon>Bacteria</taxon>
        <taxon>Pseudomonadati</taxon>
        <taxon>Bacteroidota</taxon>
        <taxon>Flavobacteriia</taxon>
        <taxon>Flavobacteriales</taxon>
        <taxon>Flavobacteriaceae</taxon>
        <taxon>Sinomicrobium</taxon>
    </lineage>
</organism>
<evidence type="ECO:0000313" key="1">
    <source>
        <dbReference type="EMBL" id="RNL90622.1"/>
    </source>
</evidence>
<dbReference type="RefSeq" id="WP_123215000.1">
    <property type="nucleotide sequence ID" value="NZ_RJTM01000029.1"/>
</dbReference>
<protein>
    <submittedName>
        <fullName evidence="1">Uncharacterized protein</fullName>
    </submittedName>
</protein>
<evidence type="ECO:0000313" key="2">
    <source>
        <dbReference type="Proteomes" id="UP000267469"/>
    </source>
</evidence>
<comment type="caution">
    <text evidence="1">The sequence shown here is derived from an EMBL/GenBank/DDBJ whole genome shotgun (WGS) entry which is preliminary data.</text>
</comment>
<proteinExistence type="predicted"/>
<name>A0A3N0ES60_SINP1</name>
<sequence length="68" mass="7616">MNFFLVIREEEQQRSPVDEGAKSTLPCRLANMAYQTGKILTRITDILSTAEKQKTPEQVTLTGIPPPL</sequence>